<feature type="domain" description="Polymerase beta nucleotidyltransferase" evidence="8">
    <location>
        <begin position="9"/>
        <end position="94"/>
    </location>
</feature>
<organism evidence="9 10">
    <name type="scientific">candidate division WWE3 bacterium CG08_land_8_20_14_0_20_41_10</name>
    <dbReference type="NCBI Taxonomy" id="1975085"/>
    <lineage>
        <taxon>Bacteria</taxon>
        <taxon>Katanobacteria</taxon>
    </lineage>
</organism>
<dbReference type="PANTHER" id="PTHR33571:SF14">
    <property type="entry name" value="PROTEIN ADENYLYLTRANSFERASE MJ0435-RELATED"/>
    <property type="match status" value="1"/>
</dbReference>
<keyword evidence="4" id="KW-0479">Metal-binding</keyword>
<evidence type="ECO:0000259" key="8">
    <source>
        <dbReference type="Pfam" id="PF18765"/>
    </source>
</evidence>
<evidence type="ECO:0000256" key="4">
    <source>
        <dbReference type="ARBA" id="ARBA00022723"/>
    </source>
</evidence>
<keyword evidence="3" id="KW-0548">Nucleotidyltransferase</keyword>
<evidence type="ECO:0000313" key="10">
    <source>
        <dbReference type="Proteomes" id="UP000231252"/>
    </source>
</evidence>
<keyword evidence="6" id="KW-0067">ATP-binding</keyword>
<dbReference type="Gene3D" id="3.30.460.10">
    <property type="entry name" value="Beta Polymerase, domain 2"/>
    <property type="match status" value="1"/>
</dbReference>
<evidence type="ECO:0000256" key="5">
    <source>
        <dbReference type="ARBA" id="ARBA00022741"/>
    </source>
</evidence>
<comment type="cofactor">
    <cofactor evidence="1">
        <name>Mg(2+)</name>
        <dbReference type="ChEBI" id="CHEBI:18420"/>
    </cofactor>
</comment>
<proteinExistence type="predicted"/>
<dbReference type="SUPFAM" id="SSF81301">
    <property type="entry name" value="Nucleotidyltransferase"/>
    <property type="match status" value="1"/>
</dbReference>
<dbReference type="InterPro" id="IPR043519">
    <property type="entry name" value="NT_sf"/>
</dbReference>
<name>A0A2H0XBM4_UNCKA</name>
<evidence type="ECO:0000256" key="6">
    <source>
        <dbReference type="ARBA" id="ARBA00022840"/>
    </source>
</evidence>
<evidence type="ECO:0000256" key="1">
    <source>
        <dbReference type="ARBA" id="ARBA00001946"/>
    </source>
</evidence>
<evidence type="ECO:0000256" key="7">
    <source>
        <dbReference type="ARBA" id="ARBA00022842"/>
    </source>
</evidence>
<dbReference type="EMBL" id="PEYU01000056">
    <property type="protein sequence ID" value="PIS22347.1"/>
    <property type="molecule type" value="Genomic_DNA"/>
</dbReference>
<gene>
    <name evidence="9" type="ORF">COT50_02435</name>
</gene>
<dbReference type="PANTHER" id="PTHR33571">
    <property type="entry name" value="SSL8005 PROTEIN"/>
    <property type="match status" value="1"/>
</dbReference>
<dbReference type="GO" id="GO:0046872">
    <property type="term" value="F:metal ion binding"/>
    <property type="evidence" value="ECO:0007669"/>
    <property type="project" value="UniProtKB-KW"/>
</dbReference>
<comment type="caution">
    <text evidence="9">The sequence shown here is derived from an EMBL/GenBank/DDBJ whole genome shotgun (WGS) entry which is preliminary data.</text>
</comment>
<dbReference type="InterPro" id="IPR041633">
    <property type="entry name" value="Polbeta"/>
</dbReference>
<dbReference type="Pfam" id="PF18765">
    <property type="entry name" value="Polbeta"/>
    <property type="match status" value="1"/>
</dbReference>
<keyword evidence="7" id="KW-0460">Magnesium</keyword>
<evidence type="ECO:0000256" key="2">
    <source>
        <dbReference type="ARBA" id="ARBA00022679"/>
    </source>
</evidence>
<dbReference type="InterPro" id="IPR052038">
    <property type="entry name" value="Type-VII_TA_antitoxin"/>
</dbReference>
<dbReference type="Proteomes" id="UP000231252">
    <property type="component" value="Unassembled WGS sequence"/>
</dbReference>
<dbReference type="AlphaFoldDB" id="A0A2H0XBM4"/>
<keyword evidence="5" id="KW-0547">Nucleotide-binding</keyword>
<dbReference type="GO" id="GO:0005524">
    <property type="term" value="F:ATP binding"/>
    <property type="evidence" value="ECO:0007669"/>
    <property type="project" value="UniProtKB-KW"/>
</dbReference>
<reference evidence="10" key="1">
    <citation type="submission" date="2017-09" db="EMBL/GenBank/DDBJ databases">
        <title>Depth-based differentiation of microbial function through sediment-hosted aquifers and enrichment of novel symbionts in the deep terrestrial subsurface.</title>
        <authorList>
            <person name="Probst A.J."/>
            <person name="Ladd B."/>
            <person name="Jarett J.K."/>
            <person name="Geller-Mcgrath D.E."/>
            <person name="Sieber C.M.K."/>
            <person name="Emerson J.B."/>
            <person name="Anantharaman K."/>
            <person name="Thomas B.C."/>
            <person name="Malmstrom R."/>
            <person name="Stieglmeier M."/>
            <person name="Klingl A."/>
            <person name="Woyke T."/>
            <person name="Ryan C.M."/>
            <person name="Banfield J.F."/>
        </authorList>
    </citation>
    <scope>NUCLEOTIDE SEQUENCE [LARGE SCALE GENOMIC DNA]</scope>
</reference>
<protein>
    <recommendedName>
        <fullName evidence="8">Polymerase beta nucleotidyltransferase domain-containing protein</fullName>
    </recommendedName>
</protein>
<accession>A0A2H0XBM4</accession>
<dbReference type="GO" id="GO:0016779">
    <property type="term" value="F:nucleotidyltransferase activity"/>
    <property type="evidence" value="ECO:0007669"/>
    <property type="project" value="UniProtKB-KW"/>
</dbReference>
<evidence type="ECO:0000313" key="9">
    <source>
        <dbReference type="EMBL" id="PIS22347.1"/>
    </source>
</evidence>
<evidence type="ECO:0000256" key="3">
    <source>
        <dbReference type="ARBA" id="ARBA00022695"/>
    </source>
</evidence>
<keyword evidence="2" id="KW-0808">Transferase</keyword>
<dbReference type="CDD" id="cd05403">
    <property type="entry name" value="NT_KNTase_like"/>
    <property type="match status" value="1"/>
</dbReference>
<sequence length="96" mass="10922">MNELFASTQLKNICQQNGISYLGLFGSYARGEQKDASDVDLLVKFKSPVGYFTLVDVQNLLEAHFKREVDLVTENALSKYMRPKILEEVQTLYGSR</sequence>